<comment type="caution">
    <text evidence="1">The sequence shown here is derived from an EMBL/GenBank/DDBJ whole genome shotgun (WGS) entry which is preliminary data.</text>
</comment>
<evidence type="ECO:0000313" key="2">
    <source>
        <dbReference type="Proteomes" id="UP000805193"/>
    </source>
</evidence>
<proteinExistence type="predicted"/>
<keyword evidence="2" id="KW-1185">Reference proteome</keyword>
<sequence>MQAVDSPCKESGLGRRSASKGRVPPAGGLYRADIVEKNLIDVFVPFLPLERKQVVACVRDEFKRRSRTTNDRTLEEIADELDYIPSDYGLYSSTGCKKIHQKVAQHLGFQEKI</sequence>
<dbReference type="Proteomes" id="UP000805193">
    <property type="component" value="Unassembled WGS sequence"/>
</dbReference>
<gene>
    <name evidence="1" type="ORF">HPB47_028245</name>
</gene>
<accession>A0AC60PTU0</accession>
<organism evidence="1 2">
    <name type="scientific">Ixodes persulcatus</name>
    <name type="common">Taiga tick</name>
    <dbReference type="NCBI Taxonomy" id="34615"/>
    <lineage>
        <taxon>Eukaryota</taxon>
        <taxon>Metazoa</taxon>
        <taxon>Ecdysozoa</taxon>
        <taxon>Arthropoda</taxon>
        <taxon>Chelicerata</taxon>
        <taxon>Arachnida</taxon>
        <taxon>Acari</taxon>
        <taxon>Parasitiformes</taxon>
        <taxon>Ixodida</taxon>
        <taxon>Ixodoidea</taxon>
        <taxon>Ixodidae</taxon>
        <taxon>Ixodinae</taxon>
        <taxon>Ixodes</taxon>
    </lineage>
</organism>
<reference evidence="1 2" key="1">
    <citation type="journal article" date="2020" name="Cell">
        <title>Large-Scale Comparative Analyses of Tick Genomes Elucidate Their Genetic Diversity and Vector Capacities.</title>
        <authorList>
            <consortium name="Tick Genome and Microbiome Consortium (TIGMIC)"/>
            <person name="Jia N."/>
            <person name="Wang J."/>
            <person name="Shi W."/>
            <person name="Du L."/>
            <person name="Sun Y."/>
            <person name="Zhan W."/>
            <person name="Jiang J.F."/>
            <person name="Wang Q."/>
            <person name="Zhang B."/>
            <person name="Ji P."/>
            <person name="Bell-Sakyi L."/>
            <person name="Cui X.M."/>
            <person name="Yuan T.T."/>
            <person name="Jiang B.G."/>
            <person name="Yang W.F."/>
            <person name="Lam T.T."/>
            <person name="Chang Q.C."/>
            <person name="Ding S.J."/>
            <person name="Wang X.J."/>
            <person name="Zhu J.G."/>
            <person name="Ruan X.D."/>
            <person name="Zhao L."/>
            <person name="Wei J.T."/>
            <person name="Ye R.Z."/>
            <person name="Que T.C."/>
            <person name="Du C.H."/>
            <person name="Zhou Y.H."/>
            <person name="Cheng J.X."/>
            <person name="Dai P.F."/>
            <person name="Guo W.B."/>
            <person name="Han X.H."/>
            <person name="Huang E.J."/>
            <person name="Li L.F."/>
            <person name="Wei W."/>
            <person name="Gao Y.C."/>
            <person name="Liu J.Z."/>
            <person name="Shao H.Z."/>
            <person name="Wang X."/>
            <person name="Wang C.C."/>
            <person name="Yang T.C."/>
            <person name="Huo Q.B."/>
            <person name="Li W."/>
            <person name="Chen H.Y."/>
            <person name="Chen S.E."/>
            <person name="Zhou L.G."/>
            <person name="Ni X.B."/>
            <person name="Tian J.H."/>
            <person name="Sheng Y."/>
            <person name="Liu T."/>
            <person name="Pan Y.S."/>
            <person name="Xia L.Y."/>
            <person name="Li J."/>
            <person name="Zhao F."/>
            <person name="Cao W.C."/>
        </authorList>
    </citation>
    <scope>NUCLEOTIDE SEQUENCE [LARGE SCALE GENOMIC DNA]</scope>
    <source>
        <strain evidence="1">Iper-2018</strain>
    </source>
</reference>
<name>A0AC60PTU0_IXOPE</name>
<protein>
    <submittedName>
        <fullName evidence="1">Uncharacterized protein</fullName>
    </submittedName>
</protein>
<evidence type="ECO:0000313" key="1">
    <source>
        <dbReference type="EMBL" id="KAG0424536.1"/>
    </source>
</evidence>
<dbReference type="EMBL" id="JABSTQ010009964">
    <property type="protein sequence ID" value="KAG0424536.1"/>
    <property type="molecule type" value="Genomic_DNA"/>
</dbReference>